<evidence type="ECO:0000313" key="1">
    <source>
        <dbReference type="EMBL" id="TMP25896.1"/>
    </source>
</evidence>
<sequence length="282" mass="32169">MFFYHSYRESPLLKLLSIEAGESEFISDELKRIIDAGELSWVVNRLLSIVSNGESMHCISVDGFNMSASNLELRLARSLLSACTLKIIEGSPHQNRDVFFLYPNDVTMFFYGHGVCEAILYEYEEMNDYEIFDVNRRLVKKERLTFKNGDLINIKAGDSGLQILNVNDIFIFEVSSFKHHNIVHNFHVETGAMLYPSSADVSSTRLTTTLEVLKTLGDRDSVKYMSDIAKNHRQHFVRWKAIEAIACLDEEYAKNILIESLNDSHPEVRAAAKKTLEFNGVV</sequence>
<protein>
    <recommendedName>
        <fullName evidence="3">HEAT repeat domain-containing protein</fullName>
    </recommendedName>
</protein>
<evidence type="ECO:0008006" key="3">
    <source>
        <dbReference type="Google" id="ProtNLM"/>
    </source>
</evidence>
<name>A0A5S3WHK5_9GAMM</name>
<comment type="caution">
    <text evidence="1">The sequence shown here is derived from an EMBL/GenBank/DDBJ whole genome shotgun (WGS) entry which is preliminary data.</text>
</comment>
<dbReference type="Gene3D" id="1.25.10.10">
    <property type="entry name" value="Leucine-rich Repeat Variant"/>
    <property type="match status" value="1"/>
</dbReference>
<dbReference type="EMBL" id="PNCI01000055">
    <property type="protein sequence ID" value="TMP25896.1"/>
    <property type="molecule type" value="Genomic_DNA"/>
</dbReference>
<dbReference type="AlphaFoldDB" id="A0A5S3WHK5"/>
<reference evidence="1 2" key="1">
    <citation type="submission" date="2018-01" db="EMBL/GenBank/DDBJ databases">
        <authorList>
            <person name="Paulsen S."/>
            <person name="Gram L.K."/>
        </authorList>
    </citation>
    <scope>NUCLEOTIDE SEQUENCE [LARGE SCALE GENOMIC DNA]</scope>
    <source>
        <strain evidence="1 2">S2676</strain>
    </source>
</reference>
<organism evidence="1 2">
    <name type="scientific">Pseudoalteromonas rubra</name>
    <dbReference type="NCBI Taxonomy" id="43658"/>
    <lineage>
        <taxon>Bacteria</taxon>
        <taxon>Pseudomonadati</taxon>
        <taxon>Pseudomonadota</taxon>
        <taxon>Gammaproteobacteria</taxon>
        <taxon>Alteromonadales</taxon>
        <taxon>Pseudoalteromonadaceae</taxon>
        <taxon>Pseudoalteromonas</taxon>
    </lineage>
</organism>
<dbReference type="InterPro" id="IPR016024">
    <property type="entry name" value="ARM-type_fold"/>
</dbReference>
<evidence type="ECO:0000313" key="2">
    <source>
        <dbReference type="Proteomes" id="UP000310249"/>
    </source>
</evidence>
<accession>A0A5S3WHK5</accession>
<dbReference type="Proteomes" id="UP000310249">
    <property type="component" value="Unassembled WGS sequence"/>
</dbReference>
<reference evidence="2" key="2">
    <citation type="submission" date="2019-06" db="EMBL/GenBank/DDBJ databases">
        <title>Co-occurence of chitin degradation, pigmentation and bioactivity in marine Pseudoalteromonas.</title>
        <authorList>
            <person name="Sonnenschein E.C."/>
            <person name="Bech P.K."/>
        </authorList>
    </citation>
    <scope>NUCLEOTIDE SEQUENCE [LARGE SCALE GENOMIC DNA]</scope>
    <source>
        <strain evidence="2">S2676</strain>
    </source>
</reference>
<dbReference type="RefSeq" id="WP_138552692.1">
    <property type="nucleotide sequence ID" value="NZ_PNCH01000040.1"/>
</dbReference>
<proteinExistence type="predicted"/>
<dbReference type="SUPFAM" id="SSF48371">
    <property type="entry name" value="ARM repeat"/>
    <property type="match status" value="1"/>
</dbReference>
<dbReference type="InterPro" id="IPR011989">
    <property type="entry name" value="ARM-like"/>
</dbReference>
<dbReference type="OrthoDB" id="6064877at2"/>
<gene>
    <name evidence="1" type="ORF">CWB99_19980</name>
</gene>
<dbReference type="Pfam" id="PF13646">
    <property type="entry name" value="HEAT_2"/>
    <property type="match status" value="1"/>
</dbReference>